<dbReference type="GO" id="GO:0045892">
    <property type="term" value="P:negative regulation of DNA-templated transcription"/>
    <property type="evidence" value="ECO:0007669"/>
    <property type="project" value="TreeGrafter"/>
</dbReference>
<organism evidence="6 7">
    <name type="scientific">Halomonas organivorans</name>
    <dbReference type="NCBI Taxonomy" id="257772"/>
    <lineage>
        <taxon>Bacteria</taxon>
        <taxon>Pseudomonadati</taxon>
        <taxon>Pseudomonadota</taxon>
        <taxon>Gammaproteobacteria</taxon>
        <taxon>Oceanospirillales</taxon>
        <taxon>Halomonadaceae</taxon>
        <taxon>Halomonas</taxon>
    </lineage>
</organism>
<evidence type="ECO:0000256" key="1">
    <source>
        <dbReference type="ARBA" id="ARBA00023015"/>
    </source>
</evidence>
<dbReference type="Pfam" id="PF09339">
    <property type="entry name" value="HTH_IclR"/>
    <property type="match status" value="1"/>
</dbReference>
<reference evidence="6 7" key="1">
    <citation type="submission" date="2020-08" db="EMBL/GenBank/DDBJ databases">
        <title>Genomic Encyclopedia of Type Strains, Phase III (KMG-III): the genomes of soil and plant-associated and newly described type strains.</title>
        <authorList>
            <person name="Whitman W."/>
        </authorList>
    </citation>
    <scope>NUCLEOTIDE SEQUENCE [LARGE SCALE GENOMIC DNA]</scope>
    <source>
        <strain evidence="6 7">CECT 5995</strain>
    </source>
</reference>
<keyword evidence="7" id="KW-1185">Reference proteome</keyword>
<dbReference type="InterPro" id="IPR050707">
    <property type="entry name" value="HTH_MetabolicPath_Reg"/>
</dbReference>
<evidence type="ECO:0000313" key="7">
    <source>
        <dbReference type="Proteomes" id="UP000525987"/>
    </source>
</evidence>
<dbReference type="Gene3D" id="3.30.450.40">
    <property type="match status" value="1"/>
</dbReference>
<evidence type="ECO:0000259" key="4">
    <source>
        <dbReference type="PROSITE" id="PS51077"/>
    </source>
</evidence>
<dbReference type="RefSeq" id="WP_183386289.1">
    <property type="nucleotide sequence ID" value="NZ_JACHXM010000002.1"/>
</dbReference>
<evidence type="ECO:0000313" key="6">
    <source>
        <dbReference type="EMBL" id="MBB3139872.1"/>
    </source>
</evidence>
<dbReference type="SUPFAM" id="SSF46785">
    <property type="entry name" value="Winged helix' DNA-binding domain"/>
    <property type="match status" value="1"/>
</dbReference>
<dbReference type="SUPFAM" id="SSF55781">
    <property type="entry name" value="GAF domain-like"/>
    <property type="match status" value="1"/>
</dbReference>
<proteinExistence type="predicted"/>
<sequence length="269" mass="28984">MSSKTQSSEGRGVQSIETGSQLLEVLITRGEPMMLKELAAAAGIAPAQAHPYLVSLRNLGMVEQNRAGRYQMGPFALDLAVTRMRSVDPMQLAGEAVVDLSLETGLTALLSVWGAFGPTVVVVHEGEDQIHMNTKVGTVYSVTGTATGRTFAAYLPPEQTQPSMRSNLPKFFLEHCVGTPQPYDDKDIAQIRETRISAVPNPPVPGINAIASPVFDHLGQILAVITLVADARILDKSPTSAFAHTLVEATRSLSAELGYWDEERPHQIV</sequence>
<dbReference type="PANTHER" id="PTHR30136:SF8">
    <property type="entry name" value="TRANSCRIPTIONAL REGULATORY PROTEIN"/>
    <property type="match status" value="1"/>
</dbReference>
<dbReference type="InterPro" id="IPR014757">
    <property type="entry name" value="Tscrpt_reg_IclR_C"/>
</dbReference>
<dbReference type="Pfam" id="PF01614">
    <property type="entry name" value="IclR_C"/>
    <property type="match status" value="1"/>
</dbReference>
<protein>
    <submittedName>
        <fullName evidence="6">DNA-binding IclR family transcriptional regulator</fullName>
    </submittedName>
</protein>
<dbReference type="GO" id="GO:0003700">
    <property type="term" value="F:DNA-binding transcription factor activity"/>
    <property type="evidence" value="ECO:0007669"/>
    <property type="project" value="TreeGrafter"/>
</dbReference>
<dbReference type="PROSITE" id="PS51077">
    <property type="entry name" value="HTH_ICLR"/>
    <property type="match status" value="1"/>
</dbReference>
<feature type="domain" description="HTH iclR-type" evidence="4">
    <location>
        <begin position="13"/>
        <end position="74"/>
    </location>
</feature>
<dbReference type="InterPro" id="IPR036388">
    <property type="entry name" value="WH-like_DNA-bd_sf"/>
</dbReference>
<evidence type="ECO:0000256" key="3">
    <source>
        <dbReference type="ARBA" id="ARBA00023163"/>
    </source>
</evidence>
<dbReference type="Gene3D" id="1.10.10.10">
    <property type="entry name" value="Winged helix-like DNA-binding domain superfamily/Winged helix DNA-binding domain"/>
    <property type="match status" value="1"/>
</dbReference>
<accession>A0A7W5BVF4</accession>
<feature type="domain" description="IclR-ED" evidence="5">
    <location>
        <begin position="75"/>
        <end position="259"/>
    </location>
</feature>
<dbReference type="PROSITE" id="PS51078">
    <property type="entry name" value="ICLR_ED"/>
    <property type="match status" value="1"/>
</dbReference>
<evidence type="ECO:0000259" key="5">
    <source>
        <dbReference type="PROSITE" id="PS51078"/>
    </source>
</evidence>
<evidence type="ECO:0000256" key="2">
    <source>
        <dbReference type="ARBA" id="ARBA00023125"/>
    </source>
</evidence>
<dbReference type="Proteomes" id="UP000525987">
    <property type="component" value="Unassembled WGS sequence"/>
</dbReference>
<dbReference type="InterPro" id="IPR005471">
    <property type="entry name" value="Tscrpt_reg_IclR_N"/>
</dbReference>
<comment type="caution">
    <text evidence="6">The sequence shown here is derived from an EMBL/GenBank/DDBJ whole genome shotgun (WGS) entry which is preliminary data.</text>
</comment>
<keyword evidence="1" id="KW-0805">Transcription regulation</keyword>
<dbReference type="InterPro" id="IPR036390">
    <property type="entry name" value="WH_DNA-bd_sf"/>
</dbReference>
<dbReference type="InterPro" id="IPR029016">
    <property type="entry name" value="GAF-like_dom_sf"/>
</dbReference>
<dbReference type="SMART" id="SM00346">
    <property type="entry name" value="HTH_ICLR"/>
    <property type="match status" value="1"/>
</dbReference>
<dbReference type="PANTHER" id="PTHR30136">
    <property type="entry name" value="HELIX-TURN-HELIX TRANSCRIPTIONAL REGULATOR, ICLR FAMILY"/>
    <property type="match status" value="1"/>
</dbReference>
<keyword evidence="3" id="KW-0804">Transcription</keyword>
<keyword evidence="2 6" id="KW-0238">DNA-binding</keyword>
<dbReference type="AlphaFoldDB" id="A0A7W5BVF4"/>
<dbReference type="GO" id="GO:0003677">
    <property type="term" value="F:DNA binding"/>
    <property type="evidence" value="ECO:0007669"/>
    <property type="project" value="UniProtKB-KW"/>
</dbReference>
<dbReference type="EMBL" id="JACHXM010000002">
    <property type="protein sequence ID" value="MBB3139872.1"/>
    <property type="molecule type" value="Genomic_DNA"/>
</dbReference>
<name>A0A7W5BVF4_9GAMM</name>
<gene>
    <name evidence="6" type="ORF">FHR96_000719</name>
</gene>